<proteinExistence type="predicted"/>
<protein>
    <submittedName>
        <fullName evidence="1">Uncharacterized protein</fullName>
    </submittedName>
</protein>
<name>A0A174U609_9FIRM</name>
<dbReference type="EMBL" id="CZAW01000088">
    <property type="protein sequence ID" value="CUQ15537.1"/>
    <property type="molecule type" value="Genomic_DNA"/>
</dbReference>
<accession>A0A174U609</accession>
<gene>
    <name evidence="1" type="ORF">ERS852523_04178</name>
</gene>
<sequence>MTKMAVYSLSIVQMTVYSLSIVQMKKIQDVMLKACAENEAIWRNIWKGGI</sequence>
<evidence type="ECO:0000313" key="2">
    <source>
        <dbReference type="Proteomes" id="UP000095712"/>
    </source>
</evidence>
<dbReference type="Proteomes" id="UP000095712">
    <property type="component" value="Unassembled WGS sequence"/>
</dbReference>
<organism evidence="1 2">
    <name type="scientific">Blautia wexlerae</name>
    <dbReference type="NCBI Taxonomy" id="418240"/>
    <lineage>
        <taxon>Bacteria</taxon>
        <taxon>Bacillati</taxon>
        <taxon>Bacillota</taxon>
        <taxon>Clostridia</taxon>
        <taxon>Lachnospirales</taxon>
        <taxon>Lachnospiraceae</taxon>
        <taxon>Blautia</taxon>
    </lineage>
</organism>
<reference evidence="1 2" key="1">
    <citation type="submission" date="2015-09" db="EMBL/GenBank/DDBJ databases">
        <authorList>
            <consortium name="Pathogen Informatics"/>
        </authorList>
    </citation>
    <scope>NUCLEOTIDE SEQUENCE [LARGE SCALE GENOMIC DNA]</scope>
    <source>
        <strain evidence="1 2">2789STDY5834911</strain>
    </source>
</reference>
<dbReference type="RefSeq" id="WP_156331276.1">
    <property type="nucleotide sequence ID" value="NZ_CZAW01000088.1"/>
</dbReference>
<dbReference type="AlphaFoldDB" id="A0A174U609"/>
<evidence type="ECO:0000313" key="1">
    <source>
        <dbReference type="EMBL" id="CUQ15537.1"/>
    </source>
</evidence>